<accession>A0A427AZF5</accession>
<evidence type="ECO:0000313" key="2">
    <source>
        <dbReference type="EMBL" id="RRT81497.1"/>
    </source>
</evidence>
<keyword evidence="1" id="KW-0812">Transmembrane</keyword>
<comment type="caution">
    <text evidence="2">The sequence shown here is derived from an EMBL/GenBank/DDBJ whole genome shotgun (WGS) entry which is preliminary data.</text>
</comment>
<feature type="transmembrane region" description="Helical" evidence="1">
    <location>
        <begin position="152"/>
        <end position="170"/>
    </location>
</feature>
<dbReference type="Proteomes" id="UP000287651">
    <property type="component" value="Unassembled WGS sequence"/>
</dbReference>
<dbReference type="EMBL" id="AMZH03000898">
    <property type="protein sequence ID" value="RRT81497.1"/>
    <property type="molecule type" value="Genomic_DNA"/>
</dbReference>
<protein>
    <submittedName>
        <fullName evidence="2">Uncharacterized protein</fullName>
    </submittedName>
</protein>
<proteinExistence type="predicted"/>
<dbReference type="AlphaFoldDB" id="A0A427AZF5"/>
<organism evidence="2 3">
    <name type="scientific">Ensete ventricosum</name>
    <name type="common">Abyssinian banana</name>
    <name type="synonym">Musa ensete</name>
    <dbReference type="NCBI Taxonomy" id="4639"/>
    <lineage>
        <taxon>Eukaryota</taxon>
        <taxon>Viridiplantae</taxon>
        <taxon>Streptophyta</taxon>
        <taxon>Embryophyta</taxon>
        <taxon>Tracheophyta</taxon>
        <taxon>Spermatophyta</taxon>
        <taxon>Magnoliopsida</taxon>
        <taxon>Liliopsida</taxon>
        <taxon>Zingiberales</taxon>
        <taxon>Musaceae</taxon>
        <taxon>Ensete</taxon>
    </lineage>
</organism>
<gene>
    <name evidence="2" type="ORF">B296_00007786</name>
</gene>
<keyword evidence="1" id="KW-0472">Membrane</keyword>
<evidence type="ECO:0000256" key="1">
    <source>
        <dbReference type="SAM" id="Phobius"/>
    </source>
</evidence>
<sequence>MNLQYGQRMGHLPPDFCCIATAEKLSHLNLLIALSAASSYPSFPLCILYAGSAVREAAYRIWAHGEGEIEHGSKKRTGQGRRMMEFAPPPRDDHHIDSYMERLHGREAQGVRRGRGSGARGWREVLAETLFYRLCRRLPLPRRGDRWRGIDGTLLILLFPPLLFFIISLLDP</sequence>
<keyword evidence="1" id="KW-1133">Transmembrane helix</keyword>
<reference evidence="2 3" key="1">
    <citation type="journal article" date="2014" name="Agronomy (Basel)">
        <title>A Draft Genome Sequence for Ensete ventricosum, the Drought-Tolerant Tree Against Hunger.</title>
        <authorList>
            <person name="Harrison J."/>
            <person name="Moore K.A."/>
            <person name="Paszkiewicz K."/>
            <person name="Jones T."/>
            <person name="Grant M."/>
            <person name="Ambacheew D."/>
            <person name="Muzemil S."/>
            <person name="Studholme D.J."/>
        </authorList>
    </citation>
    <scope>NUCLEOTIDE SEQUENCE [LARGE SCALE GENOMIC DNA]</scope>
</reference>
<name>A0A427AZF5_ENSVE</name>
<evidence type="ECO:0000313" key="3">
    <source>
        <dbReference type="Proteomes" id="UP000287651"/>
    </source>
</evidence>